<dbReference type="Proteomes" id="UP001519287">
    <property type="component" value="Unassembled WGS sequence"/>
</dbReference>
<organism evidence="1 2">
    <name type="scientific">Paenibacillus eucommiae</name>
    <dbReference type="NCBI Taxonomy" id="1355755"/>
    <lineage>
        <taxon>Bacteria</taxon>
        <taxon>Bacillati</taxon>
        <taxon>Bacillota</taxon>
        <taxon>Bacilli</taxon>
        <taxon>Bacillales</taxon>
        <taxon>Paenibacillaceae</taxon>
        <taxon>Paenibacillus</taxon>
    </lineage>
</organism>
<name>A0ABS4IZB9_9BACL</name>
<protein>
    <submittedName>
        <fullName evidence="1">Uncharacterized protein</fullName>
    </submittedName>
</protein>
<evidence type="ECO:0000313" key="1">
    <source>
        <dbReference type="EMBL" id="MBP1992186.1"/>
    </source>
</evidence>
<comment type="caution">
    <text evidence="1">The sequence shown here is derived from an EMBL/GenBank/DDBJ whole genome shotgun (WGS) entry which is preliminary data.</text>
</comment>
<proteinExistence type="predicted"/>
<gene>
    <name evidence="1" type="ORF">J2Z66_003794</name>
</gene>
<accession>A0ABS4IZB9</accession>
<evidence type="ECO:0000313" key="2">
    <source>
        <dbReference type="Proteomes" id="UP001519287"/>
    </source>
</evidence>
<dbReference type="RefSeq" id="WP_209972913.1">
    <property type="nucleotide sequence ID" value="NZ_JAGGLB010000012.1"/>
</dbReference>
<reference evidence="1 2" key="1">
    <citation type="submission" date="2021-03" db="EMBL/GenBank/DDBJ databases">
        <title>Genomic Encyclopedia of Type Strains, Phase IV (KMG-IV): sequencing the most valuable type-strain genomes for metagenomic binning, comparative biology and taxonomic classification.</title>
        <authorList>
            <person name="Goeker M."/>
        </authorList>
    </citation>
    <scope>NUCLEOTIDE SEQUENCE [LARGE SCALE GENOMIC DNA]</scope>
    <source>
        <strain evidence="1 2">DSM 26048</strain>
    </source>
</reference>
<keyword evidence="2" id="KW-1185">Reference proteome</keyword>
<sequence>MTTAEFQLDPIVPFLFVASKKEEMLAALRRLKQEAGIKKFILVFPQWNGESKLPTAVHAFEKFGDLIQEVRQHLAEDGIEVGWWCSPSLSVGPQPLNEQEHPFQKIISIDGAASRTANCPLDKKYIKLLSGYVQTVVERGRPPFVFFEDDYEISNHDVVKFGCFCPLHLGRFSQQMGLSKDLSREELEAIFRRGDELSVDYRKAWARLMKDSLVELASEVRTAVDEVAPQTRLALCQPGSCDFDGELTEAVARAFAGSTRPLVRLFGSDYNSDVANNFPGLSFHFLYSKQTLSGDLELIHESDPYPHSRFFFSAAKLRSLMTLAMFYGLDGSQTYVTQYTDGPLEEEGYFTMVGQSKAFFSGLRRSVADFEMAGPRILYRPFAHAYRPIAGNQGPFIVAPAWASVLGRFGIPYSIKSEAGPVMVCGEEILDLSKDELMELFKGGVFLDGLAAFYLCKNGYGDLIGAEVTNLESTLSDSIGYERLTELTPWREHTAGERMYYTNLTVTVHQESNVFQIGGLNESTQVLSEFVDEFDQVVAPSTVLFTNRLGGRVAINAYNLQVNDSASVYNYKRKEQFRGIIEWLGGTNLPVYAAAKHPNVFVSAQEHKESGDKMVAIFNMSLDPMPQVTLMVDAAWKKNYVYRLNDDGTWVLIHERVWEQKEENKYALSIAHACSTLQPLVLRFSEHTI</sequence>
<dbReference type="EMBL" id="JAGGLB010000012">
    <property type="protein sequence ID" value="MBP1992186.1"/>
    <property type="molecule type" value="Genomic_DNA"/>
</dbReference>